<dbReference type="HOGENOM" id="CLU_091869_0_0_1"/>
<evidence type="ECO:0000256" key="1">
    <source>
        <dbReference type="SAM" id="MobiDB-lite"/>
    </source>
</evidence>
<feature type="region of interest" description="Disordered" evidence="1">
    <location>
        <begin position="76"/>
        <end position="143"/>
    </location>
</feature>
<dbReference type="EnsemblPlants" id="ONIVA05G10590.3">
    <property type="protein sequence ID" value="ONIVA05G10590.3"/>
    <property type="gene ID" value="ONIVA05G10590"/>
</dbReference>
<feature type="compositionally biased region" description="Basic residues" evidence="1">
    <location>
        <begin position="25"/>
        <end position="39"/>
    </location>
</feature>
<feature type="compositionally biased region" description="Basic residues" evidence="1">
    <location>
        <begin position="79"/>
        <end position="89"/>
    </location>
</feature>
<dbReference type="Proteomes" id="UP000006591">
    <property type="component" value="Chromosome 5"/>
</dbReference>
<reference evidence="2" key="1">
    <citation type="submission" date="2015-04" db="UniProtKB">
        <authorList>
            <consortium name="EnsemblPlants"/>
        </authorList>
    </citation>
    <scope>IDENTIFICATION</scope>
    <source>
        <strain evidence="2">SL10</strain>
    </source>
</reference>
<proteinExistence type="predicted"/>
<dbReference type="Gramene" id="ONIVA05G10590.3">
    <property type="protein sequence ID" value="ONIVA05G10590.3"/>
    <property type="gene ID" value="ONIVA05G10590"/>
</dbReference>
<name>A0A0E0HC19_ORYNI</name>
<organism evidence="2">
    <name type="scientific">Oryza nivara</name>
    <name type="common">Indian wild rice</name>
    <name type="synonym">Oryza sativa f. spontanea</name>
    <dbReference type="NCBI Taxonomy" id="4536"/>
    <lineage>
        <taxon>Eukaryota</taxon>
        <taxon>Viridiplantae</taxon>
        <taxon>Streptophyta</taxon>
        <taxon>Embryophyta</taxon>
        <taxon>Tracheophyta</taxon>
        <taxon>Spermatophyta</taxon>
        <taxon>Magnoliopsida</taxon>
        <taxon>Liliopsida</taxon>
        <taxon>Poales</taxon>
        <taxon>Poaceae</taxon>
        <taxon>BOP clade</taxon>
        <taxon>Oryzoideae</taxon>
        <taxon>Oryzeae</taxon>
        <taxon>Oryzinae</taxon>
        <taxon>Oryza</taxon>
    </lineage>
</organism>
<evidence type="ECO:0000313" key="3">
    <source>
        <dbReference type="Proteomes" id="UP000006591"/>
    </source>
</evidence>
<keyword evidence="3" id="KW-1185">Reference proteome</keyword>
<feature type="region of interest" description="Disordered" evidence="1">
    <location>
        <begin position="25"/>
        <end position="48"/>
    </location>
</feature>
<accession>A0A0E0HC19</accession>
<reference evidence="2" key="2">
    <citation type="submission" date="2018-04" db="EMBL/GenBank/DDBJ databases">
        <title>OnivRS2 (Oryza nivara Reference Sequence Version 2).</title>
        <authorList>
            <person name="Zhang J."/>
            <person name="Kudrna D."/>
            <person name="Lee S."/>
            <person name="Talag J."/>
            <person name="Rajasekar S."/>
            <person name="Welchert J."/>
            <person name="Hsing Y.-I."/>
            <person name="Wing R.A."/>
        </authorList>
    </citation>
    <scope>NUCLEOTIDE SEQUENCE [LARGE SCALE GENOMIC DNA]</scope>
    <source>
        <strain evidence="2">SL10</strain>
    </source>
</reference>
<protein>
    <submittedName>
        <fullName evidence="2">Uncharacterized protein</fullName>
    </submittedName>
</protein>
<evidence type="ECO:0000313" key="2">
    <source>
        <dbReference type="EnsemblPlants" id="ONIVA05G10590.3"/>
    </source>
</evidence>
<dbReference type="AlphaFoldDB" id="A0A0E0HC19"/>
<sequence>MATPSAVPAGGFHGASLGRRRHHLLSSSLSRRRSRHRRVSSLSESDVGQSLSLLASIPNPLALLLLRQAPLLRRDQRMPHRRRLAKRHDLRSAMPPQPQAPSLRRPPSIPRRRSTSTADPLPGTPSPFPHTTPSHRRTLMHVSPPFARSPPERMDGCLHAASHRSALNTSVIASCPSPSRSAVPSVVDAWRGSPIGPAKKGRNFTYGSHGLKMWIKSSCSLTTQVWLPLGQSPPISISKPPTDRCGIKRPYGRGQLTTFPTVINNWLREGQRRMRRSTARCNKLTRNRRQGLCVVRAARRATQFARVGWCCELQGASCGRMDPQDYES</sequence>